<evidence type="ECO:0000313" key="4">
    <source>
        <dbReference type="Proteomes" id="UP000247810"/>
    </source>
</evidence>
<dbReference type="STRING" id="1448320.A0A319DHM0"/>
<sequence length="603" mass="68816">MEETQPRTRRRYPVDKYGPKFFKKSEHIQGRAAAMKAAMNGDAPSQPEPAGGFDSTPYPQAPPGYTLKFTFHRGVNLPCADFGSFSSDPYVLAQLIVNLPQRHKQDPLLSFRTPTVHKNRDPRWDSEWIVANVPASGFQLKCHVYDEDAADHDDKLGNAYVEVDTVRDQWPGIKEQSFRVKKRMGSKRVYLFGNIAALASRRLDVGSHLVISVECLGKTPGNEGAHMYTVGPNYWFKHFSPLIGRIAGTKDEVQSQHGKKTISRYNFQAIQIQLKGPVPTELYHRYVEFKPFVAGMFTSHSLRGRILNRALHHQHERIYNFDKTTLNGQFPSPCIALTQKFLEFVHYAQCGRIFTYVITLDGQFRFTETGKEFGIDLLSKHTMHSDVSIYIAYSGEFFLRRRKHRRHRYSETTHHSGGSYSGDEPLEESDISTDPSDYELFIDNDSGTYRPNSQCLPLLKRFISSNLSGLHITTLDCKEDAAQMETLKNEQREFKRNEGNQMIFLQRSNSSSLSSLSSSDEEELDERSGAHHRQRGDFAQKVFDMRDVKGQMRRWAQTDNHSSPNNPEKLIRSQRKTVAGYSTTSKATGENCTDERTSTINDD</sequence>
<keyword evidence="4" id="KW-1185">Reference proteome</keyword>
<dbReference type="Proteomes" id="UP000247810">
    <property type="component" value="Unassembled WGS sequence"/>
</dbReference>
<feature type="compositionally biased region" description="Low complexity" evidence="1">
    <location>
        <begin position="507"/>
        <end position="518"/>
    </location>
</feature>
<dbReference type="SUPFAM" id="SSF49562">
    <property type="entry name" value="C2 domain (Calcium/lipid-binding domain, CaLB)"/>
    <property type="match status" value="1"/>
</dbReference>
<name>A0A319DHM0_9EURO</name>
<dbReference type="Pfam" id="PF00168">
    <property type="entry name" value="C2"/>
    <property type="match status" value="1"/>
</dbReference>
<evidence type="ECO:0000256" key="1">
    <source>
        <dbReference type="SAM" id="MobiDB-lite"/>
    </source>
</evidence>
<dbReference type="OrthoDB" id="73919at2759"/>
<proteinExistence type="predicted"/>
<gene>
    <name evidence="3" type="ORF">BO71DRAFT_151543</name>
</gene>
<evidence type="ECO:0000313" key="3">
    <source>
        <dbReference type="EMBL" id="PYH96995.1"/>
    </source>
</evidence>
<dbReference type="VEuPathDB" id="FungiDB:BO71DRAFT_151543"/>
<dbReference type="Gene3D" id="2.60.40.150">
    <property type="entry name" value="C2 domain"/>
    <property type="match status" value="1"/>
</dbReference>
<feature type="region of interest" description="Disordered" evidence="1">
    <location>
        <begin position="34"/>
        <end position="58"/>
    </location>
</feature>
<dbReference type="PANTHER" id="PTHR47800:SF5">
    <property type="entry name" value="FER-1-LIKE PROTEIN 6"/>
    <property type="match status" value="1"/>
</dbReference>
<organism evidence="3 4">
    <name type="scientific">Aspergillus ellipticus CBS 707.79</name>
    <dbReference type="NCBI Taxonomy" id="1448320"/>
    <lineage>
        <taxon>Eukaryota</taxon>
        <taxon>Fungi</taxon>
        <taxon>Dikarya</taxon>
        <taxon>Ascomycota</taxon>
        <taxon>Pezizomycotina</taxon>
        <taxon>Eurotiomycetes</taxon>
        <taxon>Eurotiomycetidae</taxon>
        <taxon>Eurotiales</taxon>
        <taxon>Aspergillaceae</taxon>
        <taxon>Aspergillus</taxon>
        <taxon>Aspergillus subgen. Circumdati</taxon>
    </lineage>
</organism>
<dbReference type="PANTHER" id="PTHR47800">
    <property type="entry name" value="C2 DOMAIN-CONTAINING PROTEIN"/>
    <property type="match status" value="1"/>
</dbReference>
<feature type="region of interest" description="Disordered" evidence="1">
    <location>
        <begin position="492"/>
        <end position="538"/>
    </location>
</feature>
<protein>
    <submittedName>
        <fullName evidence="3">C2 domain protein</fullName>
    </submittedName>
</protein>
<evidence type="ECO:0000259" key="2">
    <source>
        <dbReference type="PROSITE" id="PS50004"/>
    </source>
</evidence>
<dbReference type="InterPro" id="IPR035892">
    <property type="entry name" value="C2_domain_sf"/>
</dbReference>
<reference evidence="3 4" key="1">
    <citation type="submission" date="2018-02" db="EMBL/GenBank/DDBJ databases">
        <title>The genomes of Aspergillus section Nigri reveals drivers in fungal speciation.</title>
        <authorList>
            <consortium name="DOE Joint Genome Institute"/>
            <person name="Vesth T.C."/>
            <person name="Nybo J."/>
            <person name="Theobald S."/>
            <person name="Brandl J."/>
            <person name="Frisvad J.C."/>
            <person name="Nielsen K.F."/>
            <person name="Lyhne E.K."/>
            <person name="Kogle M.E."/>
            <person name="Kuo A."/>
            <person name="Riley R."/>
            <person name="Clum A."/>
            <person name="Nolan M."/>
            <person name="Lipzen A."/>
            <person name="Salamov A."/>
            <person name="Henrissat B."/>
            <person name="Wiebenga A."/>
            <person name="De vries R.P."/>
            <person name="Grigoriev I.V."/>
            <person name="Mortensen U.H."/>
            <person name="Andersen M.R."/>
            <person name="Baker S.E."/>
        </authorList>
    </citation>
    <scope>NUCLEOTIDE SEQUENCE [LARGE SCALE GENOMIC DNA]</scope>
    <source>
        <strain evidence="3 4">CBS 707.79</strain>
    </source>
</reference>
<feature type="region of interest" description="Disordered" evidence="1">
    <location>
        <begin position="408"/>
        <end position="431"/>
    </location>
</feature>
<feature type="compositionally biased region" description="Polar residues" evidence="1">
    <location>
        <begin position="557"/>
        <end position="566"/>
    </location>
</feature>
<feature type="compositionally biased region" description="Polar residues" evidence="1">
    <location>
        <begin position="580"/>
        <end position="591"/>
    </location>
</feature>
<dbReference type="EMBL" id="KZ825830">
    <property type="protein sequence ID" value="PYH96995.1"/>
    <property type="molecule type" value="Genomic_DNA"/>
</dbReference>
<feature type="domain" description="C2" evidence="2">
    <location>
        <begin position="48"/>
        <end position="178"/>
    </location>
</feature>
<dbReference type="PROSITE" id="PS50004">
    <property type="entry name" value="C2"/>
    <property type="match status" value="1"/>
</dbReference>
<dbReference type="SMART" id="SM00239">
    <property type="entry name" value="C2"/>
    <property type="match status" value="1"/>
</dbReference>
<accession>A0A319DHM0</accession>
<dbReference type="AlphaFoldDB" id="A0A319DHM0"/>
<feature type="region of interest" description="Disordered" evidence="1">
    <location>
        <begin position="553"/>
        <end position="603"/>
    </location>
</feature>
<dbReference type="InterPro" id="IPR000008">
    <property type="entry name" value="C2_dom"/>
</dbReference>
<dbReference type="GO" id="GO:0010628">
    <property type="term" value="P:positive regulation of gene expression"/>
    <property type="evidence" value="ECO:0007669"/>
    <property type="project" value="TreeGrafter"/>
</dbReference>